<dbReference type="GO" id="GO:0016020">
    <property type="term" value="C:membrane"/>
    <property type="evidence" value="ECO:0007669"/>
    <property type="project" value="UniProtKB-SubCell"/>
</dbReference>
<evidence type="ECO:0000256" key="3">
    <source>
        <dbReference type="ARBA" id="ARBA00022989"/>
    </source>
</evidence>
<organism evidence="7 8">
    <name type="scientific">Candidula unifasciata</name>
    <dbReference type="NCBI Taxonomy" id="100452"/>
    <lineage>
        <taxon>Eukaryota</taxon>
        <taxon>Metazoa</taxon>
        <taxon>Spiralia</taxon>
        <taxon>Lophotrochozoa</taxon>
        <taxon>Mollusca</taxon>
        <taxon>Gastropoda</taxon>
        <taxon>Heterobranchia</taxon>
        <taxon>Euthyneura</taxon>
        <taxon>Panpulmonata</taxon>
        <taxon>Eupulmonata</taxon>
        <taxon>Stylommatophora</taxon>
        <taxon>Helicina</taxon>
        <taxon>Helicoidea</taxon>
        <taxon>Geomitridae</taxon>
        <taxon>Candidula</taxon>
    </lineage>
</organism>
<evidence type="ECO:0000256" key="1">
    <source>
        <dbReference type="ARBA" id="ARBA00004141"/>
    </source>
</evidence>
<keyword evidence="4 5" id="KW-0472">Membrane</keyword>
<comment type="caution">
    <text evidence="7">The sequence shown here is derived from an EMBL/GenBank/DDBJ whole genome shotgun (WGS) entry which is preliminary data.</text>
</comment>
<dbReference type="Proteomes" id="UP000678393">
    <property type="component" value="Unassembled WGS sequence"/>
</dbReference>
<keyword evidence="3 5" id="KW-1133">Transmembrane helix</keyword>
<feature type="transmembrane region" description="Helical" evidence="5">
    <location>
        <begin position="397"/>
        <end position="419"/>
    </location>
</feature>
<dbReference type="EMBL" id="CAJHNH020002513">
    <property type="protein sequence ID" value="CAG5126962.1"/>
    <property type="molecule type" value="Genomic_DNA"/>
</dbReference>
<name>A0A8S3ZIL4_9EUPU</name>
<evidence type="ECO:0000256" key="5">
    <source>
        <dbReference type="SAM" id="Phobius"/>
    </source>
</evidence>
<comment type="subcellular location">
    <subcellularLocation>
        <location evidence="1">Membrane</location>
        <topology evidence="1">Multi-pass membrane protein</topology>
    </subcellularLocation>
</comment>
<evidence type="ECO:0000259" key="6">
    <source>
        <dbReference type="PROSITE" id="PS50850"/>
    </source>
</evidence>
<dbReference type="InterPro" id="IPR011701">
    <property type="entry name" value="MFS"/>
</dbReference>
<evidence type="ECO:0000313" key="7">
    <source>
        <dbReference type="EMBL" id="CAG5126962.1"/>
    </source>
</evidence>
<feature type="transmembrane region" description="Helical" evidence="5">
    <location>
        <begin position="339"/>
        <end position="360"/>
    </location>
</feature>
<feature type="transmembrane region" description="Helical" evidence="5">
    <location>
        <begin position="253"/>
        <end position="272"/>
    </location>
</feature>
<keyword evidence="8" id="KW-1185">Reference proteome</keyword>
<feature type="transmembrane region" description="Helical" evidence="5">
    <location>
        <begin position="306"/>
        <end position="327"/>
    </location>
</feature>
<dbReference type="Gene3D" id="1.20.1250.20">
    <property type="entry name" value="MFS general substrate transporter like domains"/>
    <property type="match status" value="2"/>
</dbReference>
<feature type="transmembrane region" description="Helical" evidence="5">
    <location>
        <begin position="458"/>
        <end position="478"/>
    </location>
</feature>
<dbReference type="PROSITE" id="PS50850">
    <property type="entry name" value="MFS"/>
    <property type="match status" value="1"/>
</dbReference>
<feature type="transmembrane region" description="Helical" evidence="5">
    <location>
        <begin position="196"/>
        <end position="216"/>
    </location>
</feature>
<evidence type="ECO:0000256" key="2">
    <source>
        <dbReference type="ARBA" id="ARBA00022692"/>
    </source>
</evidence>
<dbReference type="GO" id="GO:0022857">
    <property type="term" value="F:transmembrane transporter activity"/>
    <property type="evidence" value="ECO:0007669"/>
    <property type="project" value="InterPro"/>
</dbReference>
<sequence length="512" mass="56835">MPGPSNSASMTGNREIGHVDAALEKLGPFRRYTLVQFSINILSQLAVATHMLSIVFTGQKNPFRCPGLRNNYSASFTNNNVSVYDSLCYSLHSTEGNGTVVFNTWECTSQDVEYELPKNHYFVSEFDLVCEREVLAGLTQTLLTLGHAVGSLVFPYFADNYGRKPIILICSILWLASSIALAFSVSYTMLAICKTLVGVFLQGVAQTSVTVMMEILTSGQRGHMFGSLAFIFWTTSIILMIPVAYLLKDYSWRVLELAYCSYFIYIFLLLLLDEPLRWLAANGLTERVMDVLKRAAKWNGSNLDDVLSAFYTVFCIVFFNSLTYYALLLMSSTLSGSLYLNYFLNCVVEIPSAILIYFFIDRWGRKICFAAYSIIAGTTLVAAAVVTTLFVDQMVVIKVLTIMGKFGISGSFGVIYTFTPELFPTNVRNTGLGLANVSACIGGMLAPFSGLLMNQATYAPGVIFGIGSLILSAWTYFLPETARRQLPQSIADIEVWSQEEEQQKNQTCRDPV</sequence>
<evidence type="ECO:0000313" key="8">
    <source>
        <dbReference type="Proteomes" id="UP000678393"/>
    </source>
</evidence>
<accession>A0A8S3ZIL4</accession>
<dbReference type="Pfam" id="PF07690">
    <property type="entry name" value="MFS_1"/>
    <property type="match status" value="1"/>
</dbReference>
<dbReference type="SUPFAM" id="SSF103473">
    <property type="entry name" value="MFS general substrate transporter"/>
    <property type="match status" value="1"/>
</dbReference>
<gene>
    <name evidence="7" type="ORF">CUNI_LOCUS12520</name>
</gene>
<dbReference type="AlphaFoldDB" id="A0A8S3ZIL4"/>
<feature type="transmembrane region" description="Helical" evidence="5">
    <location>
        <begin position="431"/>
        <end position="452"/>
    </location>
</feature>
<feature type="transmembrane region" description="Helical" evidence="5">
    <location>
        <begin position="228"/>
        <end position="247"/>
    </location>
</feature>
<keyword evidence="2 5" id="KW-0812">Transmembrane</keyword>
<dbReference type="InterPro" id="IPR036259">
    <property type="entry name" value="MFS_trans_sf"/>
</dbReference>
<feature type="transmembrane region" description="Helical" evidence="5">
    <location>
        <begin position="166"/>
        <end position="190"/>
    </location>
</feature>
<dbReference type="OrthoDB" id="5141738at2759"/>
<protein>
    <recommendedName>
        <fullName evidence="6">Major facilitator superfamily (MFS) profile domain-containing protein</fullName>
    </recommendedName>
</protein>
<feature type="domain" description="Major facilitator superfamily (MFS) profile" evidence="6">
    <location>
        <begin position="71"/>
        <end position="483"/>
    </location>
</feature>
<reference evidence="7" key="1">
    <citation type="submission" date="2021-04" db="EMBL/GenBank/DDBJ databases">
        <authorList>
            <consortium name="Molecular Ecology Group"/>
        </authorList>
    </citation>
    <scope>NUCLEOTIDE SEQUENCE</scope>
</reference>
<dbReference type="PANTHER" id="PTHR24064">
    <property type="entry name" value="SOLUTE CARRIER FAMILY 22 MEMBER"/>
    <property type="match status" value="1"/>
</dbReference>
<proteinExistence type="predicted"/>
<evidence type="ECO:0000256" key="4">
    <source>
        <dbReference type="ARBA" id="ARBA00023136"/>
    </source>
</evidence>
<dbReference type="InterPro" id="IPR020846">
    <property type="entry name" value="MFS_dom"/>
</dbReference>
<feature type="transmembrane region" description="Helical" evidence="5">
    <location>
        <begin position="367"/>
        <end position="391"/>
    </location>
</feature>